<protein>
    <submittedName>
        <fullName evidence="2">Esterase PHB depolymerase</fullName>
    </submittedName>
</protein>
<evidence type="ECO:0000313" key="3">
    <source>
        <dbReference type="Proteomes" id="UP000025748"/>
    </source>
</evidence>
<dbReference type="Gene3D" id="3.40.50.1820">
    <property type="entry name" value="alpha/beta hydrolase"/>
    <property type="match status" value="1"/>
</dbReference>
<evidence type="ECO:0000256" key="1">
    <source>
        <dbReference type="SAM" id="MobiDB-lite"/>
    </source>
</evidence>
<dbReference type="SUPFAM" id="SSF53474">
    <property type="entry name" value="alpha/beta-Hydrolases"/>
    <property type="match status" value="1"/>
</dbReference>
<dbReference type="EMBL" id="JHEM01000019">
    <property type="protein sequence ID" value="KCB23563.1"/>
    <property type="molecule type" value="Genomic_DNA"/>
</dbReference>
<keyword evidence="3" id="KW-1185">Reference proteome</keyword>
<sequence length="272" mass="29416">MRSRSARGLTQRIIPSAGGQHTPRRKNASRAHDPPVADRPGPPPGRPCPPGSGMSPPALGPHDIGRTAYYALAPDLPVSYCLFVPRTLDRERPVHLVVAVHGANRAAEACRDAFACLAEDRNAIVLAPLFPSDPLGDGRGDGYQDLDEGGLRYDLLLLRMMDKVAARYQVAFSRVALFGVETGARFAHRFMLRHPRRLSAAALCAPPAALDARAAADPEALRKLAVHLAASRPELGRPLEDAGVRVEYDAARHPLHGEARSRAFLWRHLAAA</sequence>
<proteinExistence type="predicted"/>
<feature type="region of interest" description="Disordered" evidence="1">
    <location>
        <begin position="1"/>
        <end position="60"/>
    </location>
</feature>
<accession>A0ABR4R052</accession>
<name>A0ABR4R052_9BORD</name>
<organism evidence="2 3">
    <name type="scientific">Bordetella hinzii OH87 BAL007II</name>
    <dbReference type="NCBI Taxonomy" id="1331262"/>
    <lineage>
        <taxon>Bacteria</taxon>
        <taxon>Pseudomonadati</taxon>
        <taxon>Pseudomonadota</taxon>
        <taxon>Betaproteobacteria</taxon>
        <taxon>Burkholderiales</taxon>
        <taxon>Alcaligenaceae</taxon>
        <taxon>Bordetella</taxon>
    </lineage>
</organism>
<evidence type="ECO:0000313" key="2">
    <source>
        <dbReference type="EMBL" id="KCB23563.1"/>
    </source>
</evidence>
<reference evidence="2 3" key="1">
    <citation type="submission" date="2014-03" db="EMBL/GenBank/DDBJ databases">
        <title>Genome sequence of Bordetella hinzii.</title>
        <authorList>
            <person name="Register K."/>
            <person name="Harvill E."/>
            <person name="Goodfield L.L."/>
            <person name="Ivanov Y.V."/>
            <person name="Meyer J.A."/>
            <person name="Muse S.J."/>
            <person name="Jacobs N."/>
            <person name="Bendor L."/>
            <person name="Smallridge W.E."/>
            <person name="Brinkac L.M."/>
            <person name="Sanka R."/>
            <person name="Kim M."/>
            <person name="Losada L."/>
        </authorList>
    </citation>
    <scope>NUCLEOTIDE SEQUENCE [LARGE SCALE GENOMIC DNA]</scope>
    <source>
        <strain evidence="2 3">OH87 BAL007II</strain>
    </source>
</reference>
<gene>
    <name evidence="2" type="ORF">L544_4424</name>
</gene>
<dbReference type="InterPro" id="IPR029058">
    <property type="entry name" value="AB_hydrolase_fold"/>
</dbReference>
<feature type="compositionally biased region" description="Pro residues" evidence="1">
    <location>
        <begin position="40"/>
        <end position="50"/>
    </location>
</feature>
<dbReference type="Proteomes" id="UP000025748">
    <property type="component" value="Unassembled WGS sequence"/>
</dbReference>
<comment type="caution">
    <text evidence="2">The sequence shown here is derived from an EMBL/GenBank/DDBJ whole genome shotgun (WGS) entry which is preliminary data.</text>
</comment>